<evidence type="ECO:0000313" key="1">
    <source>
        <dbReference type="EMBL" id="CAI9944587.1"/>
    </source>
</evidence>
<reference evidence="1" key="1">
    <citation type="submission" date="2023-06" db="EMBL/GenBank/DDBJ databases">
        <authorList>
            <person name="Kurt Z."/>
        </authorList>
    </citation>
    <scope>NUCLEOTIDE SEQUENCE</scope>
</reference>
<dbReference type="EMBL" id="CATOUU010000729">
    <property type="protein sequence ID" value="CAI9944587.1"/>
    <property type="molecule type" value="Genomic_DNA"/>
</dbReference>
<dbReference type="EMBL" id="CAXDID020000488">
    <property type="protein sequence ID" value="CAL6096730.1"/>
    <property type="molecule type" value="Genomic_DNA"/>
</dbReference>
<sequence>MSELRVDGRSFSDFRRPVLKFGIIPGVPSLQYQVNSNLLLVSIKPASKFRIVCVPSASAQTFFYQIKSSQQMLTSVFSKLISNQLEFRINILASDRTLQTHLFNACMILLIQSGFQLEAVPFAMSAYVKNENILIDDERMNAMFITDENDCYYSQGSGIGCQQINEVYGVVKEAVKGYTEYVMEIGK</sequence>
<organism evidence="1">
    <name type="scientific">Hexamita inflata</name>
    <dbReference type="NCBI Taxonomy" id="28002"/>
    <lineage>
        <taxon>Eukaryota</taxon>
        <taxon>Metamonada</taxon>
        <taxon>Diplomonadida</taxon>
        <taxon>Hexamitidae</taxon>
        <taxon>Hexamitinae</taxon>
        <taxon>Hexamita</taxon>
    </lineage>
</organism>
<keyword evidence="3" id="KW-1185">Reference proteome</keyword>
<comment type="caution">
    <text evidence="1">The sequence shown here is derived from an EMBL/GenBank/DDBJ whole genome shotgun (WGS) entry which is preliminary data.</text>
</comment>
<reference evidence="2 3" key="2">
    <citation type="submission" date="2024-07" db="EMBL/GenBank/DDBJ databases">
        <authorList>
            <person name="Akdeniz Z."/>
        </authorList>
    </citation>
    <scope>NUCLEOTIDE SEQUENCE [LARGE SCALE GENOMIC DNA]</scope>
</reference>
<dbReference type="Proteomes" id="UP001642409">
    <property type="component" value="Unassembled WGS sequence"/>
</dbReference>
<dbReference type="AlphaFoldDB" id="A0AA86PUV5"/>
<proteinExistence type="predicted"/>
<evidence type="ECO:0000313" key="3">
    <source>
        <dbReference type="Proteomes" id="UP001642409"/>
    </source>
</evidence>
<protein>
    <submittedName>
        <fullName evidence="1">PNPase/RNase PH domain superfamily</fullName>
    </submittedName>
    <submittedName>
        <fullName evidence="2">PNPase/RNase_PH domain superfamily</fullName>
    </submittedName>
</protein>
<name>A0AA86PUV5_9EUKA</name>
<evidence type="ECO:0000313" key="2">
    <source>
        <dbReference type="EMBL" id="CAL6096730.1"/>
    </source>
</evidence>
<gene>
    <name evidence="1" type="ORF">HINF_LOCUS32232</name>
    <name evidence="2" type="ORF">HINF_LOCUS68567</name>
</gene>
<accession>A0AA86PUV5</accession>